<feature type="transmembrane region" description="Helical" evidence="1">
    <location>
        <begin position="150"/>
        <end position="176"/>
    </location>
</feature>
<reference evidence="2 5" key="2">
    <citation type="submission" date="2020-08" db="EMBL/GenBank/DDBJ databases">
        <title>Clostridia isolated from Swiss meat.</title>
        <authorList>
            <person name="Wambui J."/>
            <person name="Stevens M.J.A."/>
            <person name="Stephan R."/>
        </authorList>
    </citation>
    <scope>NUCLEOTIDE SEQUENCE [LARGE SCALE GENOMIC DNA]</scope>
    <source>
        <strain evidence="2 5">CM001</strain>
    </source>
</reference>
<dbReference type="EMBL" id="JACKWY010000003">
    <property type="protein sequence ID" value="MBB6714559.1"/>
    <property type="molecule type" value="Genomic_DNA"/>
</dbReference>
<evidence type="ECO:0000313" key="4">
    <source>
        <dbReference type="Proteomes" id="UP000198597"/>
    </source>
</evidence>
<feature type="transmembrane region" description="Helical" evidence="1">
    <location>
        <begin position="188"/>
        <end position="215"/>
    </location>
</feature>
<evidence type="ECO:0000256" key="1">
    <source>
        <dbReference type="SAM" id="Phobius"/>
    </source>
</evidence>
<keyword evidence="4" id="KW-1185">Reference proteome</keyword>
<keyword evidence="1" id="KW-0812">Transmembrane</keyword>
<feature type="transmembrane region" description="Helical" evidence="1">
    <location>
        <begin position="49"/>
        <end position="74"/>
    </location>
</feature>
<dbReference type="RefSeq" id="WP_089973710.1">
    <property type="nucleotide sequence ID" value="NZ_FNJM01000031.1"/>
</dbReference>
<keyword evidence="1" id="KW-0472">Membrane</keyword>
<dbReference type="Proteomes" id="UP000198597">
    <property type="component" value="Unassembled WGS sequence"/>
</dbReference>
<accession>A0A1H0W4K9</accession>
<sequence length="260" mass="29130">MLGKLIKYELKSTARTLIPLYIALLMLALINKLFMGINNNANSELLGGIPVMITIFAYGCTMVAIFIITFFVIVQRFYKNLLGDEGYLMNTLPVPTWMNILSKLGTSIIWIIVSGIVAVLSIIIMAFSKGMFTDLFANFAEFTGYLPQEYYGFVLELILYAFVLMISSILILYLSISIGHLFNKNRILASFGSFIVLNMIIGTIKTVIQAIMFIANDPSLMDNGSNFMGTIHILLVCEILFGIVFFIACNYIIKNKLNLE</sequence>
<feature type="transmembrane region" description="Helical" evidence="1">
    <location>
        <begin position="108"/>
        <end position="130"/>
    </location>
</feature>
<dbReference type="AlphaFoldDB" id="A0A1H0W4K9"/>
<dbReference type="STRING" id="94869.SAMN04488529_13115"/>
<feature type="transmembrane region" description="Helical" evidence="1">
    <location>
        <begin position="20"/>
        <end position="37"/>
    </location>
</feature>
<evidence type="ECO:0000313" key="5">
    <source>
        <dbReference type="Proteomes" id="UP000585258"/>
    </source>
</evidence>
<evidence type="ECO:0000313" key="3">
    <source>
        <dbReference type="EMBL" id="SDP85518.1"/>
    </source>
</evidence>
<protein>
    <submittedName>
        <fullName evidence="2">ABC transporter permease</fullName>
    </submittedName>
</protein>
<gene>
    <name evidence="2" type="ORF">H7E68_07415</name>
    <name evidence="3" type="ORF">SAMN04488529_13115</name>
</gene>
<evidence type="ECO:0000313" key="2">
    <source>
        <dbReference type="EMBL" id="MBB6714559.1"/>
    </source>
</evidence>
<organism evidence="3 4">
    <name type="scientific">Clostridium gasigenes</name>
    <dbReference type="NCBI Taxonomy" id="94869"/>
    <lineage>
        <taxon>Bacteria</taxon>
        <taxon>Bacillati</taxon>
        <taxon>Bacillota</taxon>
        <taxon>Clostridia</taxon>
        <taxon>Eubacteriales</taxon>
        <taxon>Clostridiaceae</taxon>
        <taxon>Clostridium</taxon>
    </lineage>
</organism>
<reference evidence="3 4" key="1">
    <citation type="submission" date="2016-10" db="EMBL/GenBank/DDBJ databases">
        <authorList>
            <person name="de Groot N.N."/>
        </authorList>
    </citation>
    <scope>NUCLEOTIDE SEQUENCE [LARGE SCALE GENOMIC DNA]</scope>
    <source>
        <strain evidence="3 4">DSM 12272</strain>
    </source>
</reference>
<dbReference type="Proteomes" id="UP000585258">
    <property type="component" value="Unassembled WGS sequence"/>
</dbReference>
<dbReference type="OrthoDB" id="9816138at2"/>
<proteinExistence type="predicted"/>
<keyword evidence="1" id="KW-1133">Transmembrane helix</keyword>
<name>A0A1H0W4K9_9CLOT</name>
<dbReference type="EMBL" id="FNJM01000031">
    <property type="protein sequence ID" value="SDP85518.1"/>
    <property type="molecule type" value="Genomic_DNA"/>
</dbReference>
<feature type="transmembrane region" description="Helical" evidence="1">
    <location>
        <begin position="227"/>
        <end position="253"/>
    </location>
</feature>